<protein>
    <submittedName>
        <fullName evidence="6">Beta-L-arabinofuranosidase domain-containing protein</fullName>
    </submittedName>
</protein>
<feature type="signal peptide" evidence="1">
    <location>
        <begin position="1"/>
        <end position="16"/>
    </location>
</feature>
<keyword evidence="7" id="KW-1185">Reference proteome</keyword>
<feature type="domain" description="Non-reducing end beta-L-arabinofuranosidase-like GH127 middle" evidence="5">
    <location>
        <begin position="424"/>
        <end position="517"/>
    </location>
</feature>
<dbReference type="InterPro" id="IPR008928">
    <property type="entry name" value="6-hairpin_glycosidase_sf"/>
</dbReference>
<accession>A0ABW3U976</accession>
<dbReference type="Pfam" id="PF07944">
    <property type="entry name" value="Beta-AFase-like_GH127_cat"/>
    <property type="match status" value="1"/>
</dbReference>
<evidence type="ECO:0000259" key="3">
    <source>
        <dbReference type="Pfam" id="PF16375"/>
    </source>
</evidence>
<organism evidence="6 7">
    <name type="scientific">Microbulbifer celer</name>
    <dbReference type="NCBI Taxonomy" id="435905"/>
    <lineage>
        <taxon>Bacteria</taxon>
        <taxon>Pseudomonadati</taxon>
        <taxon>Pseudomonadota</taxon>
        <taxon>Gammaproteobacteria</taxon>
        <taxon>Cellvibrionales</taxon>
        <taxon>Microbulbiferaceae</taxon>
        <taxon>Microbulbifer</taxon>
    </lineage>
</organism>
<dbReference type="SUPFAM" id="SSF48208">
    <property type="entry name" value="Six-hairpin glycosidases"/>
    <property type="match status" value="1"/>
</dbReference>
<dbReference type="Pfam" id="PF16375">
    <property type="entry name" value="DUF4986"/>
    <property type="match status" value="1"/>
</dbReference>
<dbReference type="RefSeq" id="WP_230437470.1">
    <property type="nucleotide sequence ID" value="NZ_CP087715.1"/>
</dbReference>
<feature type="domain" description="Glycoside hydrolase GH146 substrate-binding" evidence="4">
    <location>
        <begin position="655"/>
        <end position="789"/>
    </location>
</feature>
<dbReference type="Pfam" id="PF20736">
    <property type="entry name" value="Glyco_hydro127M"/>
    <property type="match status" value="1"/>
</dbReference>
<dbReference type="InterPro" id="IPR032275">
    <property type="entry name" value="DUF4986"/>
</dbReference>
<feature type="domain" description="DUF4986" evidence="3">
    <location>
        <begin position="553"/>
        <end position="631"/>
    </location>
</feature>
<feature type="chain" id="PRO_5045300226" evidence="1">
    <location>
        <begin position="17"/>
        <end position="798"/>
    </location>
</feature>
<evidence type="ECO:0000313" key="6">
    <source>
        <dbReference type="EMBL" id="MFD1217437.1"/>
    </source>
</evidence>
<dbReference type="InterPro" id="IPR046544">
    <property type="entry name" value="GH146_SB_dom"/>
</dbReference>
<dbReference type="Pfam" id="PF20620">
    <property type="entry name" value="DUF6805"/>
    <property type="match status" value="1"/>
</dbReference>
<evidence type="ECO:0000259" key="4">
    <source>
        <dbReference type="Pfam" id="PF20620"/>
    </source>
</evidence>
<name>A0ABW3U976_9GAMM</name>
<dbReference type="InterPro" id="IPR012878">
    <property type="entry name" value="Beta-AFase-like_GH127_cat"/>
</dbReference>
<proteinExistence type="predicted"/>
<dbReference type="EMBL" id="JBHTLR010000014">
    <property type="protein sequence ID" value="MFD1217437.1"/>
    <property type="molecule type" value="Genomic_DNA"/>
</dbReference>
<evidence type="ECO:0000256" key="1">
    <source>
        <dbReference type="SAM" id="SignalP"/>
    </source>
</evidence>
<dbReference type="PROSITE" id="PS51257">
    <property type="entry name" value="PROKAR_LIPOPROTEIN"/>
    <property type="match status" value="1"/>
</dbReference>
<dbReference type="InterPro" id="IPR049046">
    <property type="entry name" value="Beta-AFase-like_GH127_middle"/>
</dbReference>
<evidence type="ECO:0000313" key="7">
    <source>
        <dbReference type="Proteomes" id="UP001597264"/>
    </source>
</evidence>
<evidence type="ECO:0000259" key="2">
    <source>
        <dbReference type="Pfam" id="PF07944"/>
    </source>
</evidence>
<comment type="caution">
    <text evidence="6">The sequence shown here is derived from an EMBL/GenBank/DDBJ whole genome shotgun (WGS) entry which is preliminary data.</text>
</comment>
<dbReference type="Proteomes" id="UP001597264">
    <property type="component" value="Unassembled WGS sequence"/>
</dbReference>
<dbReference type="PANTHER" id="PTHR31151">
    <property type="entry name" value="PROLINE-TRNA LIGASE (DUF1680)"/>
    <property type="match status" value="1"/>
</dbReference>
<evidence type="ECO:0000259" key="5">
    <source>
        <dbReference type="Pfam" id="PF20736"/>
    </source>
</evidence>
<reference evidence="7" key="1">
    <citation type="journal article" date="2019" name="Int. J. Syst. Evol. Microbiol.">
        <title>The Global Catalogue of Microorganisms (GCM) 10K type strain sequencing project: providing services to taxonomists for standard genome sequencing and annotation.</title>
        <authorList>
            <consortium name="The Broad Institute Genomics Platform"/>
            <consortium name="The Broad Institute Genome Sequencing Center for Infectious Disease"/>
            <person name="Wu L."/>
            <person name="Ma J."/>
        </authorList>
    </citation>
    <scope>NUCLEOTIDE SEQUENCE [LARGE SCALE GENOMIC DNA]</scope>
    <source>
        <strain evidence="7">CCUG 54356</strain>
    </source>
</reference>
<dbReference type="PANTHER" id="PTHR31151:SF0">
    <property type="entry name" value="PROLINE-TRNA LIGASE (DUF1680)"/>
    <property type="match status" value="1"/>
</dbReference>
<keyword evidence="1" id="KW-0732">Signal</keyword>
<feature type="domain" description="Non-reducing end beta-L-arabinofuranosidase-like GH127 catalytic" evidence="2">
    <location>
        <begin position="33"/>
        <end position="414"/>
    </location>
</feature>
<gene>
    <name evidence="6" type="ORF">ACFQ2X_12560</name>
</gene>
<sequence>MKKLLLSLTLSSIALAGCTSKEPATMETFPLSDVRLLESPFKHAQDTNIEYILAMDPDRLLAPYLKEAGLEPKAENYGNWENSGLDGHIGGHYLTALSLAWAATGNDEAKQRLDYMLDELKRAQDKSGDGYLSGVPGGKAMWNELVEGDIRADLFTLNDKWVPLYNIHKIYAGLRDAYIYADSQQALDMLIALSDWGAAVIGKLSDEQVQQILKSEHGGLNEVYADVAEITGEEKYLDIARQLSHREILNPLEQRQDKLTGLHANTQIPKVIGYKRVGDLTHDDQWQDAAEYFWNEVVENRTVAIGGNSVREHFHDTDDFSSMIEDVEGPETCNTYNMLKLTRLLYLSEPDARYMRYYERALYNHILSSQNPDTGGLVYFTPMRPSHYRMYSKPEDAMWCCVGSGIENHSKYGEMIYAHRGDELFVNLFIPSTLDWEEKGIQLHQENQIPDAENTTLTVTGNSKFTLKLRYPAWVTAGEIEVAINGKAVVVNAHPGSYITIDRHWKDGDRVDVQLPMHTETEQLPDGSDYFALTYGPVVLAAKTQPFANEHLDYFADDSRMGHIASGPMCPQEQMPMFVSEDLGFVEQIQRLPGEKLALSTPASLKTGNGNNNLQLIPFFRLHEARYTIYWPYSTPQELAKKQRIKEEEDRARLALAQQTIDKVAPGEQQPEADHFFAGAATEAGVHRGRHWRHSSDWFSYQLKDPNKEAETLRITYYGQDNGRHFRILANNVEIAQVKLEGNRGDDFYSVDYPVPATVLKQADNGVIELKFVAGKDSVAGGIYGVRLMRATGEPENG</sequence>